<gene>
    <name evidence="1" type="ORF">CVV64_01980</name>
</gene>
<organism evidence="1 2">
    <name type="scientific">Candidatus Wallbacteria bacterium HGW-Wallbacteria-1</name>
    <dbReference type="NCBI Taxonomy" id="2013854"/>
    <lineage>
        <taxon>Bacteria</taxon>
        <taxon>Candidatus Walliibacteriota</taxon>
    </lineage>
</organism>
<name>A0A2N1PV39_9BACT</name>
<proteinExistence type="predicted"/>
<sequence>MFSKFIKIISVLAVMFVMTWVNLNYRGAEKLSQGDVLLSEKRERLAYETYAEVISMHYAPFSPQVRKAFDLIVNYGSASEKRGEYEKALWAYALASNSFPPLLYTPYGNERRALKKRALAVSQKIGSNARDSLLP</sequence>
<comment type="caution">
    <text evidence="1">The sequence shown here is derived from an EMBL/GenBank/DDBJ whole genome shotgun (WGS) entry which is preliminary data.</text>
</comment>
<reference evidence="1 2" key="1">
    <citation type="journal article" date="2017" name="ISME J.">
        <title>Potential for microbial H2 and metal transformations associated with novel bacteria and archaea in deep terrestrial subsurface sediments.</title>
        <authorList>
            <person name="Hernsdorf A.W."/>
            <person name="Amano Y."/>
            <person name="Miyakawa K."/>
            <person name="Ise K."/>
            <person name="Suzuki Y."/>
            <person name="Anantharaman K."/>
            <person name="Probst A."/>
            <person name="Burstein D."/>
            <person name="Thomas B.C."/>
            <person name="Banfield J.F."/>
        </authorList>
    </citation>
    <scope>NUCLEOTIDE SEQUENCE [LARGE SCALE GENOMIC DNA]</scope>
    <source>
        <strain evidence="1">HGW-Wallbacteria-1</strain>
    </source>
</reference>
<evidence type="ECO:0008006" key="3">
    <source>
        <dbReference type="Google" id="ProtNLM"/>
    </source>
</evidence>
<accession>A0A2N1PV39</accession>
<dbReference type="Proteomes" id="UP000233256">
    <property type="component" value="Unassembled WGS sequence"/>
</dbReference>
<protein>
    <recommendedName>
        <fullName evidence="3">Outer membrane lipoprotein BamD-like domain-containing protein</fullName>
    </recommendedName>
</protein>
<dbReference type="AlphaFoldDB" id="A0A2N1PV39"/>
<dbReference type="EMBL" id="PGXC01000001">
    <property type="protein sequence ID" value="PKK92203.1"/>
    <property type="molecule type" value="Genomic_DNA"/>
</dbReference>
<evidence type="ECO:0000313" key="2">
    <source>
        <dbReference type="Proteomes" id="UP000233256"/>
    </source>
</evidence>
<evidence type="ECO:0000313" key="1">
    <source>
        <dbReference type="EMBL" id="PKK92203.1"/>
    </source>
</evidence>